<feature type="domain" description="RmlD-like substrate binding" evidence="1">
    <location>
        <begin position="3"/>
        <end position="213"/>
    </location>
</feature>
<dbReference type="PANTHER" id="PTHR43245:SF58">
    <property type="entry name" value="BLL5923 PROTEIN"/>
    <property type="match status" value="1"/>
</dbReference>
<dbReference type="AlphaFoldDB" id="A0A6N3HHI6"/>
<dbReference type="InterPro" id="IPR029903">
    <property type="entry name" value="RmlD-like-bd"/>
</dbReference>
<dbReference type="Gene3D" id="3.40.50.720">
    <property type="entry name" value="NAD(P)-binding Rossmann-like Domain"/>
    <property type="match status" value="1"/>
</dbReference>
<dbReference type="RefSeq" id="WP_156684902.1">
    <property type="nucleotide sequence ID" value="NZ_CACRUA010000054.1"/>
</dbReference>
<dbReference type="InterPro" id="IPR050177">
    <property type="entry name" value="Lipid_A_modif_metabolic_enz"/>
</dbReference>
<dbReference type="InterPro" id="IPR036291">
    <property type="entry name" value="NAD(P)-bd_dom_sf"/>
</dbReference>
<dbReference type="SUPFAM" id="SSF51735">
    <property type="entry name" value="NAD(P)-binding Rossmann-fold domains"/>
    <property type="match status" value="1"/>
</dbReference>
<organism evidence="3">
    <name type="scientific">Clostridium symbiosum</name>
    <name type="common">Bacteroides symbiosus</name>
    <dbReference type="NCBI Taxonomy" id="1512"/>
    <lineage>
        <taxon>Bacteria</taxon>
        <taxon>Bacillati</taxon>
        <taxon>Bacillota</taxon>
        <taxon>Clostridia</taxon>
        <taxon>Lachnospirales</taxon>
        <taxon>Lachnospiraceae</taxon>
        <taxon>Otoolea</taxon>
    </lineage>
</organism>
<name>A0A6N3HHI6_CLOSY</name>
<evidence type="ECO:0000313" key="3">
    <source>
        <dbReference type="EMBL" id="VYU76256.1"/>
    </source>
</evidence>
<sequence length="281" mass="32142">MKRILITGAESYIGTSFEKWLEKPQFVGLYQVDTLDMRKKDWKIYDFSTYDSIFHVAGIAHADIGKVTEEQKKLYYAVNCDLAAEAAIKAKTEGVKQFIYMSSIIVYGEGSSVRKKKVITRETKPSPSNFYGDSKWRAEQKLKPLSDENFRVAILRPPMIYGSGCKGNYRTLEKIATCVPVFPDFQNQRSVCSVEVLCEFIRNLIESQGDGVYFPQDPEYMRTAEMVKRIAERKGKKIFLFKGFNWSIYLMSSTPGKIGRLINKAFGNQIYLIDDKNVDNG</sequence>
<dbReference type="EMBL" id="CACRUA010000054">
    <property type="protein sequence ID" value="VYU76256.1"/>
    <property type="molecule type" value="Genomic_DNA"/>
</dbReference>
<proteinExistence type="predicted"/>
<evidence type="ECO:0000259" key="1">
    <source>
        <dbReference type="Pfam" id="PF04321"/>
    </source>
</evidence>
<dbReference type="Proteomes" id="UP001300871">
    <property type="component" value="Unassembled WGS sequence"/>
</dbReference>
<dbReference type="EMBL" id="JAQLGM010000059">
    <property type="protein sequence ID" value="MDB2002127.1"/>
    <property type="molecule type" value="Genomic_DNA"/>
</dbReference>
<protein>
    <submittedName>
        <fullName evidence="3">RmlD substrate binding domain protein</fullName>
    </submittedName>
    <submittedName>
        <fullName evidence="2">Sugar nucleotide-binding protein</fullName>
    </submittedName>
</protein>
<dbReference type="PANTHER" id="PTHR43245">
    <property type="entry name" value="BIFUNCTIONAL POLYMYXIN RESISTANCE PROTEIN ARNA"/>
    <property type="match status" value="1"/>
</dbReference>
<reference evidence="3" key="1">
    <citation type="submission" date="2019-11" db="EMBL/GenBank/DDBJ databases">
        <authorList>
            <person name="Feng L."/>
        </authorList>
    </citation>
    <scope>NUCLEOTIDE SEQUENCE</scope>
    <source>
        <strain evidence="3">CsymbiosumLFYP84</strain>
    </source>
</reference>
<evidence type="ECO:0000313" key="2">
    <source>
        <dbReference type="EMBL" id="MDB2002127.1"/>
    </source>
</evidence>
<accession>A0A6N3HHI6</accession>
<dbReference type="Pfam" id="PF04321">
    <property type="entry name" value="RmlD_sub_bind"/>
    <property type="match status" value="1"/>
</dbReference>
<gene>
    <name evidence="3" type="ORF">CSLFYP84_03864</name>
    <name evidence="2" type="ORF">PM006_18170</name>
</gene>
<reference evidence="2" key="2">
    <citation type="submission" date="2023-01" db="EMBL/GenBank/DDBJ databases">
        <title>Human gut microbiome strain richness.</title>
        <authorList>
            <person name="Chen-Liaw A."/>
        </authorList>
    </citation>
    <scope>NUCLEOTIDE SEQUENCE</scope>
    <source>
        <strain evidence="2">B1_m1001713B170214d0_201011</strain>
    </source>
</reference>